<feature type="transmembrane region" description="Helical" evidence="7">
    <location>
        <begin position="358"/>
        <end position="378"/>
    </location>
</feature>
<keyword evidence="2" id="KW-0813">Transport</keyword>
<dbReference type="GO" id="GO:0006865">
    <property type="term" value="P:amino acid transport"/>
    <property type="evidence" value="ECO:0007669"/>
    <property type="project" value="UniProtKB-KW"/>
</dbReference>
<name>A0A843U2R5_COLES</name>
<evidence type="ECO:0000256" key="6">
    <source>
        <dbReference type="ARBA" id="ARBA00023136"/>
    </source>
</evidence>
<dbReference type="PANTHER" id="PTHR48017">
    <property type="entry name" value="OS05G0424000 PROTEIN-RELATED"/>
    <property type="match status" value="1"/>
</dbReference>
<feature type="transmembrane region" description="Helical" evidence="7">
    <location>
        <begin position="159"/>
        <end position="175"/>
    </location>
</feature>
<dbReference type="AlphaFoldDB" id="A0A843U2R5"/>
<keyword evidence="10" id="KW-1185">Reference proteome</keyword>
<comment type="subcellular location">
    <subcellularLocation>
        <location evidence="1">Membrane</location>
    </subcellularLocation>
</comment>
<keyword evidence="4" id="KW-0029">Amino-acid transport</keyword>
<gene>
    <name evidence="9" type="ORF">Taro_008749</name>
</gene>
<organism evidence="9 10">
    <name type="scientific">Colocasia esculenta</name>
    <name type="common">Wild taro</name>
    <name type="synonym">Arum esculentum</name>
    <dbReference type="NCBI Taxonomy" id="4460"/>
    <lineage>
        <taxon>Eukaryota</taxon>
        <taxon>Viridiplantae</taxon>
        <taxon>Streptophyta</taxon>
        <taxon>Embryophyta</taxon>
        <taxon>Tracheophyta</taxon>
        <taxon>Spermatophyta</taxon>
        <taxon>Magnoliopsida</taxon>
        <taxon>Liliopsida</taxon>
        <taxon>Araceae</taxon>
        <taxon>Aroideae</taxon>
        <taxon>Colocasieae</taxon>
        <taxon>Colocasia</taxon>
    </lineage>
</organism>
<evidence type="ECO:0000256" key="4">
    <source>
        <dbReference type="ARBA" id="ARBA00022970"/>
    </source>
</evidence>
<feature type="domain" description="Amino acid transporter transmembrane" evidence="8">
    <location>
        <begin position="33"/>
        <end position="436"/>
    </location>
</feature>
<evidence type="ECO:0000313" key="9">
    <source>
        <dbReference type="EMBL" id="MQL76357.1"/>
    </source>
</evidence>
<evidence type="ECO:0000256" key="1">
    <source>
        <dbReference type="ARBA" id="ARBA00004370"/>
    </source>
</evidence>
<feature type="transmembrane region" description="Helical" evidence="7">
    <location>
        <begin position="265"/>
        <end position="288"/>
    </location>
</feature>
<feature type="transmembrane region" description="Helical" evidence="7">
    <location>
        <begin position="416"/>
        <end position="440"/>
    </location>
</feature>
<evidence type="ECO:0000259" key="8">
    <source>
        <dbReference type="Pfam" id="PF01490"/>
    </source>
</evidence>
<dbReference type="EMBL" id="NMUH01000294">
    <property type="protein sequence ID" value="MQL76357.1"/>
    <property type="molecule type" value="Genomic_DNA"/>
</dbReference>
<keyword evidence="6 7" id="KW-0472">Membrane</keyword>
<evidence type="ECO:0000256" key="5">
    <source>
        <dbReference type="ARBA" id="ARBA00022989"/>
    </source>
</evidence>
<feature type="transmembrane region" description="Helical" evidence="7">
    <location>
        <begin position="313"/>
        <end position="337"/>
    </location>
</feature>
<sequence>EVVVNAMAIVEESGRGSRVEDDAWLPITESSDGNAYSATFHTLCSGIGFQSLLLPVAFASLGWTWGTLSLSMAFMWQLYTLWLLTQLHESRDGTRYGRFLHLCTVAFGDKLTRCLVKFPTMYLSAGTCTILIVTGGGSLKLFFEILCGSTCGFEPLTTIEWYLVFICSAMVLAQLPNLNSIAGISLIGSITAVSYCTIIWVLSVAKGRPEGISYEHMETKHRFLAILNGLGIIAFAFRGHNLVLEIQATMPSNSRQPSHVPMLRGVGFAYSIIACCLFPIAIGGYWAYGDLTPPRGILSALHKFHGKDTSRHVLGLITLIVVINCLALFQIYAMPVFDNLESVYTSRKKKPCPRWLRSGIRIFFGSVAFLIAVAFPFLPDLAGLLGGISLPVTLAYPCFMWVVMKKPTRYGGMWSTNVVLGVLGMSLSLLLTVGAIWSIVVNGLVVRFFKPGHDLLAASF</sequence>
<evidence type="ECO:0000313" key="10">
    <source>
        <dbReference type="Proteomes" id="UP000652761"/>
    </source>
</evidence>
<feature type="transmembrane region" description="Helical" evidence="7">
    <location>
        <begin position="120"/>
        <end position="139"/>
    </location>
</feature>
<comment type="caution">
    <text evidence="9">The sequence shown here is derived from an EMBL/GenBank/DDBJ whole genome shotgun (WGS) entry which is preliminary data.</text>
</comment>
<dbReference type="Proteomes" id="UP000652761">
    <property type="component" value="Unassembled WGS sequence"/>
</dbReference>
<evidence type="ECO:0000256" key="3">
    <source>
        <dbReference type="ARBA" id="ARBA00022692"/>
    </source>
</evidence>
<dbReference type="Pfam" id="PF01490">
    <property type="entry name" value="Aa_trans"/>
    <property type="match status" value="1"/>
</dbReference>
<keyword evidence="5 7" id="KW-1133">Transmembrane helix</keyword>
<keyword evidence="3 7" id="KW-0812">Transmembrane</keyword>
<evidence type="ECO:0000256" key="2">
    <source>
        <dbReference type="ARBA" id="ARBA00022448"/>
    </source>
</evidence>
<proteinExistence type="predicted"/>
<dbReference type="GO" id="GO:0016020">
    <property type="term" value="C:membrane"/>
    <property type="evidence" value="ECO:0007669"/>
    <property type="project" value="UniProtKB-SubCell"/>
</dbReference>
<accession>A0A843U2R5</accession>
<feature type="transmembrane region" description="Helical" evidence="7">
    <location>
        <begin position="182"/>
        <end position="203"/>
    </location>
</feature>
<reference evidence="9" key="1">
    <citation type="submission" date="2017-07" db="EMBL/GenBank/DDBJ databases">
        <title>Taro Niue Genome Assembly and Annotation.</title>
        <authorList>
            <person name="Atibalentja N."/>
            <person name="Keating K."/>
            <person name="Fields C.J."/>
        </authorList>
    </citation>
    <scope>NUCLEOTIDE SEQUENCE</scope>
    <source>
        <strain evidence="9">Niue_2</strain>
        <tissue evidence="9">Leaf</tissue>
    </source>
</reference>
<protein>
    <recommendedName>
        <fullName evidence="8">Amino acid transporter transmembrane domain-containing protein</fullName>
    </recommendedName>
</protein>
<feature type="transmembrane region" description="Helical" evidence="7">
    <location>
        <begin position="384"/>
        <end position="404"/>
    </location>
</feature>
<feature type="non-terminal residue" evidence="9">
    <location>
        <position position="1"/>
    </location>
</feature>
<dbReference type="InterPro" id="IPR013057">
    <property type="entry name" value="AA_transpt_TM"/>
</dbReference>
<feature type="transmembrane region" description="Helical" evidence="7">
    <location>
        <begin position="63"/>
        <end position="85"/>
    </location>
</feature>
<dbReference type="OrthoDB" id="40134at2759"/>
<evidence type="ECO:0000256" key="7">
    <source>
        <dbReference type="SAM" id="Phobius"/>
    </source>
</evidence>
<feature type="transmembrane region" description="Helical" evidence="7">
    <location>
        <begin position="223"/>
        <end position="244"/>
    </location>
</feature>